<evidence type="ECO:0000313" key="1">
    <source>
        <dbReference type="EMBL" id="KAG0578044.1"/>
    </source>
</evidence>
<gene>
    <name evidence="1" type="ORF">KC19_5G200700</name>
</gene>
<comment type="caution">
    <text evidence="1">The sequence shown here is derived from an EMBL/GenBank/DDBJ whole genome shotgun (WGS) entry which is preliminary data.</text>
</comment>
<dbReference type="AlphaFoldDB" id="A0A8T0I3I9"/>
<dbReference type="Proteomes" id="UP000822688">
    <property type="component" value="Chromosome 5"/>
</dbReference>
<organism evidence="1 2">
    <name type="scientific">Ceratodon purpureus</name>
    <name type="common">Fire moss</name>
    <name type="synonym">Dicranum purpureum</name>
    <dbReference type="NCBI Taxonomy" id="3225"/>
    <lineage>
        <taxon>Eukaryota</taxon>
        <taxon>Viridiplantae</taxon>
        <taxon>Streptophyta</taxon>
        <taxon>Embryophyta</taxon>
        <taxon>Bryophyta</taxon>
        <taxon>Bryophytina</taxon>
        <taxon>Bryopsida</taxon>
        <taxon>Dicranidae</taxon>
        <taxon>Pseudoditrichales</taxon>
        <taxon>Ditrichaceae</taxon>
        <taxon>Ceratodon</taxon>
    </lineage>
</organism>
<reference evidence="1" key="1">
    <citation type="submission" date="2020-06" db="EMBL/GenBank/DDBJ databases">
        <title>WGS assembly of Ceratodon purpureus strain R40.</title>
        <authorList>
            <person name="Carey S.B."/>
            <person name="Jenkins J."/>
            <person name="Shu S."/>
            <person name="Lovell J.T."/>
            <person name="Sreedasyam A."/>
            <person name="Maumus F."/>
            <person name="Tiley G.P."/>
            <person name="Fernandez-Pozo N."/>
            <person name="Barry K."/>
            <person name="Chen C."/>
            <person name="Wang M."/>
            <person name="Lipzen A."/>
            <person name="Daum C."/>
            <person name="Saski C.A."/>
            <person name="Payton A.C."/>
            <person name="Mcbreen J.C."/>
            <person name="Conrad R.E."/>
            <person name="Kollar L.M."/>
            <person name="Olsson S."/>
            <person name="Huttunen S."/>
            <person name="Landis J.B."/>
            <person name="Wickett N.J."/>
            <person name="Johnson M.G."/>
            <person name="Rensing S.A."/>
            <person name="Grimwood J."/>
            <person name="Schmutz J."/>
            <person name="Mcdaniel S.F."/>
        </authorList>
    </citation>
    <scope>NUCLEOTIDE SEQUENCE</scope>
    <source>
        <strain evidence="1">R40</strain>
    </source>
</reference>
<protein>
    <submittedName>
        <fullName evidence="1">Uncharacterized protein</fullName>
    </submittedName>
</protein>
<accession>A0A8T0I3I9</accession>
<dbReference type="EMBL" id="CM026425">
    <property type="protein sequence ID" value="KAG0578044.1"/>
    <property type="molecule type" value="Genomic_DNA"/>
</dbReference>
<keyword evidence="2" id="KW-1185">Reference proteome</keyword>
<proteinExistence type="predicted"/>
<sequence length="56" mass="6418">MDDGRRWVSRVLISYFDISAVDAEVTPSRTRAHVRVTAQLTWNSADQRQRNSNVQG</sequence>
<name>A0A8T0I3I9_CERPU</name>
<evidence type="ECO:0000313" key="2">
    <source>
        <dbReference type="Proteomes" id="UP000822688"/>
    </source>
</evidence>